<reference evidence="3 4" key="1">
    <citation type="submission" date="2018-11" db="EMBL/GenBank/DDBJ databases">
        <authorList>
            <consortium name="Pathogen Informatics"/>
        </authorList>
    </citation>
    <scope>NUCLEOTIDE SEQUENCE [LARGE SCALE GENOMIC DNA]</scope>
</reference>
<dbReference type="Pfam" id="PF23295">
    <property type="entry name" value="Arm_4"/>
    <property type="match status" value="1"/>
</dbReference>
<dbReference type="InterPro" id="IPR051944">
    <property type="entry name" value="BEACH_domain_protein"/>
</dbReference>
<reference evidence="5" key="2">
    <citation type="submission" date="2019-09" db="UniProtKB">
        <authorList>
            <consortium name="WormBaseParasite"/>
        </authorList>
    </citation>
    <scope>IDENTIFICATION</scope>
</reference>
<dbReference type="Proteomes" id="UP000050761">
    <property type="component" value="Unassembled WGS sequence"/>
</dbReference>
<gene>
    <name evidence="3" type="ORF">HPBE_LOCUS12494</name>
</gene>
<dbReference type="PANTHER" id="PTHR46108">
    <property type="entry name" value="BLUE CHEESE"/>
    <property type="match status" value="1"/>
</dbReference>
<evidence type="ECO:0000256" key="1">
    <source>
        <dbReference type="ARBA" id="ARBA00022574"/>
    </source>
</evidence>
<name>A0A3P8D7V3_HELPZ</name>
<accession>A0A3P8D7V3</accession>
<dbReference type="EMBL" id="UZAH01027521">
    <property type="protein sequence ID" value="VDO92405.1"/>
    <property type="molecule type" value="Genomic_DNA"/>
</dbReference>
<evidence type="ECO:0000313" key="5">
    <source>
        <dbReference type="WBParaSite" id="HPBE_0001249301-mRNA-1"/>
    </source>
</evidence>
<protein>
    <submittedName>
        <fullName evidence="5">WD repeat and FYVE domain-containing protein 3</fullName>
    </submittedName>
</protein>
<evidence type="ECO:0000313" key="3">
    <source>
        <dbReference type="EMBL" id="VDO92405.1"/>
    </source>
</evidence>
<feature type="domain" description="Alfy-like armadillo-like repeat" evidence="2">
    <location>
        <begin position="596"/>
        <end position="824"/>
    </location>
</feature>
<keyword evidence="1" id="KW-0853">WD repeat</keyword>
<organism evidence="3">
    <name type="scientific">Heligmosomoides polygyrus</name>
    <name type="common">Parasitic roundworm</name>
    <dbReference type="NCBI Taxonomy" id="6339"/>
    <lineage>
        <taxon>Eukaryota</taxon>
        <taxon>Metazoa</taxon>
        <taxon>Ecdysozoa</taxon>
        <taxon>Nematoda</taxon>
        <taxon>Chromadorea</taxon>
        <taxon>Rhabditida</taxon>
        <taxon>Rhabditina</taxon>
        <taxon>Rhabditomorpha</taxon>
        <taxon>Strongyloidea</taxon>
        <taxon>Heligmosomidae</taxon>
        <taxon>Heligmosomoides</taxon>
    </lineage>
</organism>
<sequence>MGEKADRTLTLLHLRKTFSEYMRIPLSGSKDVDPNRLLPLFTKVMAMFTPVELKNEFKEILNFTTFLCSVLVREVRQRASSHGTVDAAVSIAEYLQPSSSQKGWLLLNSIYFLVSTDDEVIINSVCKVSLPSTLVKTIYLFFDLPASEELAEPRAKLNELLVCLLDRLCSFKFVSEELAKKDDLLLLFIGSSSCVPAENVRWRKTTARILEALSAKSLTPVVIKYMASKECIRTFLTNLKAPKLQPQEAADMIICLLCVLKDSARQTNQLIENFSQANGYLVIKDFILRNEDNEEIVRNILLMLISVITNGPLEIKPQARLVQLPTFHLPNPSGNGLSVRNIQAFGLVHKVFLESQSQTVCATAIDIVHSIYTCDSANYFILDREYPLALFIEQMDRKDDAVRGKILELVEHCVFHLNYIPCKELIGICVQMKTELAAGQQSICIASVQAAFRLLTVDSVIKDAFREVGLLDTLCYIINNLFAQYKQRGLTENEKKLTLLATDLLTVIIKGNLENARELSTPLHIVVHATTTFIPGMFSDCFGARTLLSILTVVTGEWRSSGLQLLKQLLLLASTDQYIAGVISQVGPQQQLEFNVDLLKTVLGVLRESHKVRVQFRKTGGYLGLISMLLGLEGAFSKMDGARDTVPQEAVELLDFIHLIFKVLTISMRFEPSNAKYFSVEVSWDSITTVLRLTGAFGENTLVDVAQPEWKLQGSDLKEELAACHAVFKMDEDIQSGMSSDVTWTASDGSLEDCIVSWTSSVLVHPGAVQSILSLLPSIYSENAKWMVGAQYYSGLLLKALLKPERNQQLMCQVDMPRHLLSTASKLFLSENHILLHPFYYVLERLSYQSMQPSQLRHFLRLDLPLCCRNLDENECDEPPRPNEGGPVPLQRVKALVSMMTPRDQRLSHAPSFVETDLALEGFGCLFIPSLAPLFSTNRTERVFPPMNGISFSTYGPCDLACLTIQISPMDRSLLISTDELENPGGDLEKETKIPSDKVERLIQDFFSRTNRNAIDFRLNRENLQAIRVALADIIRPMEWTHICVVLSRSVLKPCQATVYVNGRAVSTQRLQYIVQTAGGAATQLAHTHVVNAVIGTLPAMRRPSRLRYRIASTFLIEEPLSAEVVRSIYDLQPHYVGSLQAIGQERTSLVQEEKIVFALNGMATSEMTLAKIRTVHNKMDAEILAPHLGISSSDNSTPLRIMLNTAAHAPGAGRAFGAVVIGYLGMRTFIPRPVPRLLDSMGGFACLYGLVAMATDSEGLYASLKAVVSAVRSNSNLQATLHANRAYQTLAVLLEDKANLLNSHIMHMVFSMAGTLDTAREIATIPNSQRENIVIVRRSPLLSRVLFSLFDRPHLLWSTNEIVFNLLSAIVQPQCDNRSMLKLGQAIAATLPTTYVKRKVVHNDVGVKSLHKRLHVTEEAHVGRLNLNQYNPNTQGLPSVKPSVLYLVYVRNRLLNMIANFLSHSSPGLNQHMSDQIVRVLGFDWIYCLLSPGVHSGTVFLALRMLLTLLAHHHLLTNTYSAYTMTCGGHPMGQVVLGFSVSAHGGSVGSKIDINPELQNCAGFAALEHLMAAHADKPHAYLAMLAVLVGQPVKDLRFCEHFNVDQIWTHVFGLALNSSVYDAIRSAEFCYDALIPLLAMLRASVVQMITFLYQNSPNFFAIAHSEEFVLAMFSALIQDTNALGVKSESADRSAPGTPEMEKVQTGCSYILFFKSPLICPVFPPREFNGHCIDFTS</sequence>
<evidence type="ECO:0000259" key="2">
    <source>
        <dbReference type="Pfam" id="PF23295"/>
    </source>
</evidence>
<dbReference type="PANTHER" id="PTHR46108:SF4">
    <property type="entry name" value="BLUE CHEESE"/>
    <property type="match status" value="1"/>
</dbReference>
<dbReference type="InterPro" id="IPR056252">
    <property type="entry name" value="Alfy-like_Arm-like"/>
</dbReference>
<keyword evidence="4" id="KW-1185">Reference proteome</keyword>
<dbReference type="WBParaSite" id="HPBE_0001249301-mRNA-1">
    <property type="protein sequence ID" value="HPBE_0001249301-mRNA-1"/>
    <property type="gene ID" value="HPBE_0001249301"/>
</dbReference>
<dbReference type="OrthoDB" id="10018316at2759"/>
<evidence type="ECO:0000313" key="4">
    <source>
        <dbReference type="Proteomes" id="UP000050761"/>
    </source>
</evidence>
<proteinExistence type="predicted"/>